<dbReference type="InterPro" id="IPR029058">
    <property type="entry name" value="AB_hydrolase_fold"/>
</dbReference>
<evidence type="ECO:0000313" key="1">
    <source>
        <dbReference type="EMBL" id="OAM89026.1"/>
    </source>
</evidence>
<sequence length="822" mass="91504">MSWKITHSFNPLVSKTGRILAANICLVIFGISTLDAGDGREMTRWFEKTEIVSMDLGKGACEISKYNFLGSWDTDFKANGRNSWKDTVRLNYERDSARLKLTAREAGINGALPALLSLDAEDAYFNKISWKDSQVSAMAFRAISPQRQTAILEVDTDNRLAVYVNSKLVKELVPTENVELGINSLIPVPLEEGENMCFIKIVSPAGPPRLRMLMALDQSKDFQAAWNTTGGFLNKQIYAKASDREVPTLKWDDLLGRLAVSVEVHDMATGQIVLKKESLRSGSVLRNGLDYLGEGFYKISYKSNKDEAYEYFLVGSPRRVFEDMKNALAKFSWDDGAQLNIEAQIIRGKILLDKSNYDANNRAWQEKVVYTLGSLSELMKLRERNTGDYARDTPGLHIRGFTSEIDRSRQFYRLYIPSNYTRARGIPLMLIMPTAISARGRPFIESPFMASHRNAVQICRFAEKHGVGILWPGYRNAPEGWSYESVHAGEALRAVEKDYNIDASRISLYGICSGGFYAGRLVMKYPKRFAAIVYDRAIFDGKASIEKDSPGSLDEWLEAINPSGRVANNPGINIFVLNDGSRTEGHGEMKLSEEFLQAALPLRNDIKHLLGRRPTGVELWDMIFGWLAHCKNDGHDSAPANGLDESGYAGPISEIFSRPFIVVEGASSGPGGAFHIRAAMRLLSGMYNRQFYGADFIVKKDRDVTKDDLKTKSLILVGNPESNSVWKKLELGLPVKVGNGELAISGRPFSGESAFMAICRNPSNRENHILLVGAGDLRNLIFATNINPCRAWFDCGVIEMEGDRLKRGIIGKLGMPVSGEND</sequence>
<protein>
    <recommendedName>
        <fullName evidence="3">Peptidase S9 prolyl oligopeptidase catalytic domain-containing protein</fullName>
    </recommendedName>
</protein>
<dbReference type="OrthoDB" id="9764953at2"/>
<gene>
    <name evidence="1" type="ORF">AW736_15115</name>
</gene>
<evidence type="ECO:0000313" key="2">
    <source>
        <dbReference type="Proteomes" id="UP000078486"/>
    </source>
</evidence>
<reference evidence="1 2" key="1">
    <citation type="submission" date="2016-01" db="EMBL/GenBank/DDBJ databases">
        <title>High potential of lignocellulose degradation of a new Verrucomicrobia species.</title>
        <authorList>
            <person name="Wang Y."/>
            <person name="Shi Y."/>
            <person name="Qiu Z."/>
            <person name="Liu S."/>
            <person name="Yang H."/>
        </authorList>
    </citation>
    <scope>NUCLEOTIDE SEQUENCE [LARGE SCALE GENOMIC DNA]</scope>
    <source>
        <strain evidence="1 2">TSB47</strain>
    </source>
</reference>
<evidence type="ECO:0008006" key="3">
    <source>
        <dbReference type="Google" id="ProtNLM"/>
    </source>
</evidence>
<dbReference type="Proteomes" id="UP000078486">
    <property type="component" value="Unassembled WGS sequence"/>
</dbReference>
<dbReference type="STRING" id="1184151.AW736_15115"/>
<dbReference type="SUPFAM" id="SSF53474">
    <property type="entry name" value="alpha/beta-Hydrolases"/>
    <property type="match status" value="1"/>
</dbReference>
<dbReference type="RefSeq" id="WP_068770995.1">
    <property type="nucleotide sequence ID" value="NZ_CP109796.1"/>
</dbReference>
<accession>A0A178IIS0</accession>
<dbReference type="AlphaFoldDB" id="A0A178IIS0"/>
<organism evidence="1 2">
    <name type="scientific">Termitidicoccus mucosus</name>
    <dbReference type="NCBI Taxonomy" id="1184151"/>
    <lineage>
        <taxon>Bacteria</taxon>
        <taxon>Pseudomonadati</taxon>
        <taxon>Verrucomicrobiota</taxon>
        <taxon>Opitutia</taxon>
        <taxon>Opitutales</taxon>
        <taxon>Opitutaceae</taxon>
        <taxon>Termitidicoccus</taxon>
    </lineage>
</organism>
<proteinExistence type="predicted"/>
<comment type="caution">
    <text evidence="1">The sequence shown here is derived from an EMBL/GenBank/DDBJ whole genome shotgun (WGS) entry which is preliminary data.</text>
</comment>
<dbReference type="Gene3D" id="3.40.50.1820">
    <property type="entry name" value="alpha/beta hydrolase"/>
    <property type="match status" value="1"/>
</dbReference>
<keyword evidence="2" id="KW-1185">Reference proteome</keyword>
<dbReference type="EMBL" id="LRRQ01000108">
    <property type="protein sequence ID" value="OAM89026.1"/>
    <property type="molecule type" value="Genomic_DNA"/>
</dbReference>
<name>A0A178IIS0_9BACT</name>